<dbReference type="SMART" id="SM00044">
    <property type="entry name" value="CYCc"/>
    <property type="match status" value="1"/>
</dbReference>
<dbReference type="CDD" id="cd07302">
    <property type="entry name" value="CHD"/>
    <property type="match status" value="1"/>
</dbReference>
<gene>
    <name evidence="4" type="ORF">J113_15340</name>
</gene>
<reference evidence="4 5" key="1">
    <citation type="journal article" date="2013" name="Genome Announc.">
        <title>Whole-Genome Sequences of Four Clinical Isolates of Mycobacterium tuberculosis from Tamil Nadu, South India.</title>
        <authorList>
            <person name="Narayanan S."/>
            <person name="Deshpande U."/>
        </authorList>
    </citation>
    <scope>NUCLEOTIDE SEQUENCE [LARGE SCALE GENOMIC DNA]</scope>
    <source>
        <strain evidence="4 5">CAS/NITR204</strain>
    </source>
</reference>
<dbReference type="Pfam" id="PF00211">
    <property type="entry name" value="Guanylate_cyc"/>
    <property type="match status" value="1"/>
</dbReference>
<evidence type="ECO:0000256" key="2">
    <source>
        <dbReference type="SAM" id="MobiDB-lite"/>
    </source>
</evidence>
<dbReference type="PANTHER" id="PTHR43081:SF1">
    <property type="entry name" value="ADENYLATE CYCLASE, TERMINAL-DIFFERENTIATION SPECIFIC"/>
    <property type="match status" value="1"/>
</dbReference>
<evidence type="ECO:0000313" key="4">
    <source>
        <dbReference type="EMBL" id="AGL27681.1"/>
    </source>
</evidence>
<dbReference type="InterPro" id="IPR001054">
    <property type="entry name" value="A/G_cyclase"/>
</dbReference>
<evidence type="ECO:0000256" key="1">
    <source>
        <dbReference type="ARBA" id="ARBA00005381"/>
    </source>
</evidence>
<dbReference type="PANTHER" id="PTHR43081">
    <property type="entry name" value="ADENYLATE CYCLASE, TERMINAL-DIFFERENTIATION SPECIFIC-RELATED"/>
    <property type="match status" value="1"/>
</dbReference>
<sequence length="378" mass="40316">MYDSLDFDALEAAGIANPRERAGLLTYLDELGFTVEEMVQAERRGRLFGLAGDVLLWSGPPIYTLATAATIWGCSGRTSHARCEFARPHRRGSRRSHAEPGRRRRPGDLGRTEGAGGVVWRIRPAAVLGTAMARLAEAESTMIRAGSPNIQMTHTHDELATARAYRAAAEFVPRIGALIDTVHRHHLASARTYFEGVIGDTSASVTCGIGFADLSSFTALTQALTPAQLQDLLTEFDAAVTDVVHADGGRLVKFIGDAVMWVSSSPERLVRAAVDLVDHPGARAAELQVRAGLAYGTVLALNGDYFGNPVNLAARLVAAAAPGQILAAAQLRDMLPDWPALAHGPLTLKGFDAPVMAFELHDNPRARDADTPSPAASD</sequence>
<dbReference type="GO" id="GO:0009190">
    <property type="term" value="P:cyclic nucleotide biosynthetic process"/>
    <property type="evidence" value="ECO:0007669"/>
    <property type="project" value="InterPro"/>
</dbReference>
<dbReference type="PROSITE" id="PS50125">
    <property type="entry name" value="GUANYLATE_CYCLASE_2"/>
    <property type="match status" value="1"/>
</dbReference>
<comment type="similarity">
    <text evidence="1">Belongs to the adenylyl cyclase class-3 family.</text>
</comment>
<dbReference type="InterPro" id="IPR029787">
    <property type="entry name" value="Nucleotide_cyclase"/>
</dbReference>
<dbReference type="GO" id="GO:0004016">
    <property type="term" value="F:adenylate cyclase activity"/>
    <property type="evidence" value="ECO:0007669"/>
    <property type="project" value="UniProtKB-ARBA"/>
</dbReference>
<feature type="domain" description="Guanylate cyclase" evidence="3">
    <location>
        <begin position="208"/>
        <end position="317"/>
    </location>
</feature>
<dbReference type="GO" id="GO:0035556">
    <property type="term" value="P:intracellular signal transduction"/>
    <property type="evidence" value="ECO:0007669"/>
    <property type="project" value="InterPro"/>
</dbReference>
<evidence type="ECO:0000259" key="3">
    <source>
        <dbReference type="PROSITE" id="PS50125"/>
    </source>
</evidence>
<dbReference type="PATRIC" id="fig|1310114.3.peg.3230"/>
<name>R4MIA5_MYCTX</name>
<proteinExistence type="inferred from homology"/>
<dbReference type="EMBL" id="CP005386">
    <property type="protein sequence ID" value="AGL27681.1"/>
    <property type="molecule type" value="Genomic_DNA"/>
</dbReference>
<accession>R4MIA5</accession>
<dbReference type="KEGG" id="mtuc:J113_15340"/>
<protein>
    <recommendedName>
        <fullName evidence="3">Guanylate cyclase domain-containing protein</fullName>
    </recommendedName>
</protein>
<dbReference type="Gene3D" id="3.30.70.1230">
    <property type="entry name" value="Nucleotide cyclase"/>
    <property type="match status" value="1"/>
</dbReference>
<dbReference type="HOGENOM" id="CLU_043761_2_0_11"/>
<dbReference type="InterPro" id="IPR050697">
    <property type="entry name" value="Adenylyl/Guanylyl_Cyclase_3/4"/>
</dbReference>
<organism evidence="4 5">
    <name type="scientific">Mycobacterium tuberculosis CAS/NITR204</name>
    <dbReference type="NCBI Taxonomy" id="1310114"/>
    <lineage>
        <taxon>Bacteria</taxon>
        <taxon>Bacillati</taxon>
        <taxon>Actinomycetota</taxon>
        <taxon>Actinomycetes</taxon>
        <taxon>Mycobacteriales</taxon>
        <taxon>Mycobacteriaceae</taxon>
        <taxon>Mycobacterium</taxon>
        <taxon>Mycobacterium tuberculosis complex</taxon>
    </lineage>
</organism>
<feature type="region of interest" description="Disordered" evidence="2">
    <location>
        <begin position="85"/>
        <end position="112"/>
    </location>
</feature>
<dbReference type="SUPFAM" id="SSF55073">
    <property type="entry name" value="Nucleotide cyclase"/>
    <property type="match status" value="1"/>
</dbReference>
<evidence type="ECO:0000313" key="5">
    <source>
        <dbReference type="Proteomes" id="UP000013548"/>
    </source>
</evidence>
<feature type="compositionally biased region" description="Basic and acidic residues" evidence="2">
    <location>
        <begin position="96"/>
        <end position="111"/>
    </location>
</feature>
<dbReference type="Proteomes" id="UP000013548">
    <property type="component" value="Chromosome"/>
</dbReference>
<dbReference type="BioCyc" id="MTUB1310114:G13A2-2248-MONOMER"/>
<dbReference type="AlphaFoldDB" id="R4MIA5"/>